<gene>
    <name evidence="2" type="ORF">DBA34_06420</name>
    <name evidence="3" type="ORF">DBB29_03850</name>
</gene>
<comment type="caution">
    <text evidence="2">The sequence shown here is derived from an EMBL/GenBank/DDBJ whole genome shotgun (WGS) entry which is preliminary data.</text>
</comment>
<keyword evidence="4" id="KW-1185">Reference proteome</keyword>
<sequence length="84" mass="9431">MKMCCPHCESRLKIRTSRRVTSQTSELYYQCENVECAFTCKALLSIVNTLAPSQSPNPEVFIPLGKAKLRPADERQLDLLSISA</sequence>
<organism evidence="2 5">
    <name type="scientific">Pandoraea cepalis</name>
    <dbReference type="NCBI Taxonomy" id="2508294"/>
    <lineage>
        <taxon>Bacteria</taxon>
        <taxon>Pseudomonadati</taxon>
        <taxon>Pseudomonadota</taxon>
        <taxon>Betaproteobacteria</taxon>
        <taxon>Burkholderiales</taxon>
        <taxon>Burkholderiaceae</taxon>
        <taxon>Pandoraea</taxon>
    </lineage>
</organism>
<evidence type="ECO:0000313" key="2">
    <source>
        <dbReference type="EMBL" id="MDN4572890.1"/>
    </source>
</evidence>
<dbReference type="AlphaFoldDB" id="A0AAW7MJE5"/>
<dbReference type="EMBL" id="QAID01000030">
    <property type="protein sequence ID" value="MDN4577253.1"/>
    <property type="molecule type" value="Genomic_DNA"/>
</dbReference>
<dbReference type="InterPro" id="IPR007684">
    <property type="entry name" value="Znf_Ogr/Delta"/>
</dbReference>
<dbReference type="Proteomes" id="UP001172791">
    <property type="component" value="Unassembled WGS sequence"/>
</dbReference>
<dbReference type="RefSeq" id="WP_301233922.1">
    <property type="nucleotide sequence ID" value="NZ_QAIC01000032.1"/>
</dbReference>
<name>A0AAW7MJE5_9BURK</name>
<dbReference type="Pfam" id="PF04606">
    <property type="entry name" value="Ogr_Delta"/>
    <property type="match status" value="1"/>
</dbReference>
<evidence type="ECO:0000313" key="3">
    <source>
        <dbReference type="EMBL" id="MDN4577253.1"/>
    </source>
</evidence>
<evidence type="ECO:0000259" key="1">
    <source>
        <dbReference type="Pfam" id="PF04606"/>
    </source>
</evidence>
<dbReference type="EMBL" id="QAIC01000032">
    <property type="protein sequence ID" value="MDN4572890.1"/>
    <property type="molecule type" value="Genomic_DNA"/>
</dbReference>
<evidence type="ECO:0000313" key="5">
    <source>
        <dbReference type="Proteomes" id="UP001172791"/>
    </source>
</evidence>
<feature type="domain" description="Zinc finger Ogr/Delta-type" evidence="1">
    <location>
        <begin position="5"/>
        <end position="50"/>
    </location>
</feature>
<proteinExistence type="predicted"/>
<accession>A0AAW7MJE5</accession>
<reference evidence="2" key="1">
    <citation type="submission" date="2018-04" db="EMBL/GenBank/DDBJ databases">
        <authorList>
            <person name="Jy Z."/>
        </authorList>
    </citation>
    <scope>NUCLEOTIDE SEQUENCE</scope>
    <source>
        <strain evidence="3">AS13</strain>
        <strain evidence="2">LA18</strain>
    </source>
</reference>
<dbReference type="Proteomes" id="UP001172788">
    <property type="component" value="Unassembled WGS sequence"/>
</dbReference>
<protein>
    <submittedName>
        <fullName evidence="2">Transcriptional regulator</fullName>
    </submittedName>
</protein>
<evidence type="ECO:0000313" key="4">
    <source>
        <dbReference type="Proteomes" id="UP001172788"/>
    </source>
</evidence>